<evidence type="ECO:0000313" key="1">
    <source>
        <dbReference type="EMBL" id="GAA2866002.1"/>
    </source>
</evidence>
<keyword evidence="2" id="KW-1185">Reference proteome</keyword>
<dbReference type="EMBL" id="BAAAVI010000015">
    <property type="protein sequence ID" value="GAA2866002.1"/>
    <property type="molecule type" value="Genomic_DNA"/>
</dbReference>
<protein>
    <recommendedName>
        <fullName evidence="3">DUF35 domain-containing protein</fullName>
    </recommendedName>
</protein>
<proteinExistence type="predicted"/>
<name>A0ABN3VY61_9ACTN</name>
<comment type="caution">
    <text evidence="1">The sequence shown here is derived from an EMBL/GenBank/DDBJ whole genome shotgun (WGS) entry which is preliminary data.</text>
</comment>
<organism evidence="1 2">
    <name type="scientific">Streptosporangium fragile</name>
    <dbReference type="NCBI Taxonomy" id="46186"/>
    <lineage>
        <taxon>Bacteria</taxon>
        <taxon>Bacillati</taxon>
        <taxon>Actinomycetota</taxon>
        <taxon>Actinomycetes</taxon>
        <taxon>Streptosporangiales</taxon>
        <taxon>Streptosporangiaceae</taxon>
        <taxon>Streptosporangium</taxon>
    </lineage>
</organism>
<dbReference type="Proteomes" id="UP001500831">
    <property type="component" value="Unassembled WGS sequence"/>
</dbReference>
<reference evidence="1 2" key="1">
    <citation type="journal article" date="2019" name="Int. J. Syst. Evol. Microbiol.">
        <title>The Global Catalogue of Microorganisms (GCM) 10K type strain sequencing project: providing services to taxonomists for standard genome sequencing and annotation.</title>
        <authorList>
            <consortium name="The Broad Institute Genomics Platform"/>
            <consortium name="The Broad Institute Genome Sequencing Center for Infectious Disease"/>
            <person name="Wu L."/>
            <person name="Ma J."/>
        </authorList>
    </citation>
    <scope>NUCLEOTIDE SEQUENCE [LARGE SCALE GENOMIC DNA]</scope>
    <source>
        <strain evidence="1 2">JCM 6242</strain>
    </source>
</reference>
<accession>A0ABN3VY61</accession>
<evidence type="ECO:0008006" key="3">
    <source>
        <dbReference type="Google" id="ProtNLM"/>
    </source>
</evidence>
<gene>
    <name evidence="1" type="ORF">GCM10010517_25410</name>
</gene>
<sequence>MAARLMSAQVTGRRGNEGEAVRLHSGEVTTFGACSCRECGFDLRLPCQTCDAAVAGALPDV</sequence>
<evidence type="ECO:0000313" key="2">
    <source>
        <dbReference type="Proteomes" id="UP001500831"/>
    </source>
</evidence>